<reference evidence="7" key="1">
    <citation type="journal article" date="2017" name="bioRxiv">
        <title>Conservation of a gene cluster reveals novel cercosporin biosynthetic mechanisms and extends production to the genus Colletotrichum.</title>
        <authorList>
            <person name="de Jonge R."/>
            <person name="Ebert M.K."/>
            <person name="Huitt-Roehl C.R."/>
            <person name="Pal P."/>
            <person name="Suttle J.C."/>
            <person name="Spanner R.E."/>
            <person name="Neubauer J.D."/>
            <person name="Jurick W.M.II."/>
            <person name="Stott K.A."/>
            <person name="Secor G.A."/>
            <person name="Thomma B.P.H.J."/>
            <person name="Van de Peer Y."/>
            <person name="Townsend C.A."/>
            <person name="Bolton M.D."/>
        </authorList>
    </citation>
    <scope>NUCLEOTIDE SEQUENCE [LARGE SCALE GENOMIC DNA]</scope>
    <source>
        <strain evidence="7">CBS538.71</strain>
    </source>
</reference>
<evidence type="ECO:0000256" key="4">
    <source>
        <dbReference type="SAM" id="MobiDB-lite"/>
    </source>
</evidence>
<dbReference type="InterPro" id="IPR045851">
    <property type="entry name" value="AMP-bd_C_sf"/>
</dbReference>
<organism evidence="6 7">
    <name type="scientific">Cercospora berteroae</name>
    <dbReference type="NCBI Taxonomy" id="357750"/>
    <lineage>
        <taxon>Eukaryota</taxon>
        <taxon>Fungi</taxon>
        <taxon>Dikarya</taxon>
        <taxon>Ascomycota</taxon>
        <taxon>Pezizomycotina</taxon>
        <taxon>Dothideomycetes</taxon>
        <taxon>Dothideomycetidae</taxon>
        <taxon>Mycosphaerellales</taxon>
        <taxon>Mycosphaerellaceae</taxon>
        <taxon>Cercospora</taxon>
    </lineage>
</organism>
<dbReference type="Pfam" id="PF00668">
    <property type="entry name" value="Condensation"/>
    <property type="match status" value="3"/>
</dbReference>
<protein>
    <recommendedName>
        <fullName evidence="5">Carrier domain-containing protein</fullName>
    </recommendedName>
</protein>
<dbReference type="EMBL" id="PNEN01001653">
    <property type="protein sequence ID" value="PPJ52842.1"/>
    <property type="molecule type" value="Genomic_DNA"/>
</dbReference>
<evidence type="ECO:0000256" key="1">
    <source>
        <dbReference type="ARBA" id="ARBA00022450"/>
    </source>
</evidence>
<evidence type="ECO:0000256" key="2">
    <source>
        <dbReference type="ARBA" id="ARBA00022553"/>
    </source>
</evidence>
<dbReference type="FunFam" id="3.30.559.30:FF:000002">
    <property type="entry name" value="Nonribosomal peptide synthase Pes1"/>
    <property type="match status" value="1"/>
</dbReference>
<dbReference type="Gene3D" id="3.40.50.12780">
    <property type="entry name" value="N-terminal domain of ligase-like"/>
    <property type="match status" value="2"/>
</dbReference>
<dbReference type="SUPFAM" id="SSF47336">
    <property type="entry name" value="ACP-like"/>
    <property type="match status" value="2"/>
</dbReference>
<name>A0A2S6BZD9_9PEZI</name>
<dbReference type="PANTHER" id="PTHR45527:SF1">
    <property type="entry name" value="FATTY ACID SYNTHASE"/>
    <property type="match status" value="1"/>
</dbReference>
<dbReference type="Pfam" id="PF00550">
    <property type="entry name" value="PP-binding"/>
    <property type="match status" value="2"/>
</dbReference>
<dbReference type="InterPro" id="IPR036736">
    <property type="entry name" value="ACP-like_sf"/>
</dbReference>
<dbReference type="InterPro" id="IPR000873">
    <property type="entry name" value="AMP-dep_synth/lig_dom"/>
</dbReference>
<feature type="domain" description="Carrier" evidence="5">
    <location>
        <begin position="810"/>
        <end position="886"/>
    </location>
</feature>
<evidence type="ECO:0000256" key="3">
    <source>
        <dbReference type="ARBA" id="ARBA00022598"/>
    </source>
</evidence>
<dbReference type="OrthoDB" id="416786at2759"/>
<dbReference type="FunFam" id="3.30.300.30:FF:000015">
    <property type="entry name" value="Nonribosomal peptide synthase SidD"/>
    <property type="match status" value="2"/>
</dbReference>
<dbReference type="CDD" id="cd05918">
    <property type="entry name" value="A_NRPS_SidN3_like"/>
    <property type="match status" value="2"/>
</dbReference>
<sequence length="3073" mass="340927">MYSLRILLNDVVTIYHGGAVTKPAPFTDVALVLAHFSRRDDVCFGYMGSGRDAPVDGIDRICGPMANLLISRVDLTAPLQSLLQGIAKNLKEHRKHQQTYFAPVFHKLGLGGKPLFNTMINLLRAEGKEQGRAETLAFEKELLISPHEFDLVIEGYLHPETVAITLYHRRGHISRQVAEEVSTVLCWAADFLVESVTRVGLSKSVANGTESLPTLQQCFCKNTPIQRTARRFIHVLRQLCHNDSLDTTWSAVAAICEEDKKEIHSWNSTILPASNRTIPDLFGIQVRKRPEAIAVCAWAGSLTYDQLDKHSTSLGFHLLDQNIKPGSIVVLCFEKSLLMSISMLAVAKVGIIGLGVDPNQPQSRLESIVSESKAAAILCSWTYRNLSERLGASKVLPLDLDTLSGMQADVTRSLPAVASSATLYAVFTSGSTGKPKCVLVSQGAHSAAAVCQHGPYGFDQDTRALDFSSYAFDAAWFNLMHTVTSGGCLCVPSTSDLRNDLAGCITRFEVTLSFLTPTVCRGIDRKALRPLKRILLGGEMIVPSDIAPIGDDCIVTLIYGPSECTPMSMIHDPRFPGDVALGRGIGVKTWIVNPDDVQQLSPIGVTGELCLEGPLLGDGYLGDKVKTEQAFIKNLRWHRIPQAQIYRTGDLVRYTGDEHGTMVYIRRKDTQIKLRGQRIELGEVEQHVHDAILAETQGQQKQPFLQVVAEIVRLEETTNSVLVAFVSLGAVQEQNGTDFQQAVRQLATGVSARLEQQVPSYMVPVSYIPLPTIPTTITGKTDRIRLREIGARRWREFAAQNDQIESESSTSDDPTEKMLQEILSEVLNLPLGTVSTTKGFTSLGGDSITAMQVVSQCRKQGVAITVADILYAQTIQKISPRCCALPPTQHDFRSDINSASEPVDGHEEESFELSPIQDRFFQMFPNGEDHFNQSFMLEVGKDVSKQDLQAALRAIVDRHSMLRVRYYRSPEGVWTQHITPPQQWDMVVFAVTKLPEAFVVAQEMQKQLSIVNEPVFSAAHFTVMDDGRKLLLLSAHHLVIDLVSWRIIWRDLEDFIKNKSLLSTHSISFRRWCSEQRREFCDLAPDSVLPFAIPASNISFWACSPEDQVRSNGIDSTVILDSESSILLMGSSNDAMRTDPLDIILGTLAHSFRQAFPERSVPTLFLEGHGREAFSHRTLDVSDTVGWFTTIHPVHLAPTPDDTVVDIVGLAKDTRRRVPGRGQPYFASRFYSEKCIKAFQDHDAIEILVNIAGSYQQLESDSGLFKLLPCKADEKGIEVVAPSSPRLGMIELSMLMRNSQLELTMTLNKHMLHQDRLDAWQARFLESIRDAANTLNRFTPRLTRADVPLLSLSDAELHYLNDIQLPTMGLSPKDLVNAYPASPLQEGVLLSADQGLSTYDTFWIWKCLPQNGGEKVDMAQLAEAWRSVVRKHSILSTVFATAPGGEGFIQMVLSEPEISIICSEVSDQHPEDALYQLQRPSWDSLASPRHHFTIYESEDKTACRLDINHALIDGASLMPLVEDLRMAYNRLPSVIAPAFGDMIKYLVRSNQWEHIDWWAEYLRDVKPCEVRSVFSRPIKGSASHVNQRFRYVEVSREATAGVPEFCKRVGITRSVFLQAAWALVLSYLADESAVCFGYLTSGRDAPVQGVDRMIGPLANMLISKIDVNQPAAVLLQQISNDSTQHLLHQHVSLAQIQHAVGLKSRQRLFNTAMTLRQSDRFNNTDADGKISFEYHDHQDPREFDLLLSARINGDNLEVSIQLPQDVLDAETTEKLVLALTSAIKVLLSSETLSSPITDGQHTEETLSTMFKRTMTGSASPKDLDLIWSWNSPLPEPILRCVHDEIRAIALQNWNQPAVYAWDGELSYGQLETLSTIVANDLRARGVRRGTIVPVCFEKSVWMPVAALGVIKAGGAVVALDITLPEGRLQDITKQVQADIFLASVAQEHLAKRLGATEVVVLPNNNQQVSSSVQLDYASDSSPEDLLYIVSTSGSTGTPKGTMLTHAHVSSMLHYQQEALGLTPKSRLYNFASYAFDVAWDDFFHALTCGGCLCIPSEEDRKNDIEASMTALRANYAHITPTILRHIDWAKASSVGVVNLSGEPVLSSDRAILSRQTRVVNAYGPAETNVVTIQDLDKLTTQEVSIGRGFGACTWIVNLQNMDLLARIGELGELWIEGPLAGLGYPGKTADSRNAWVENPIWLSQGTESISGRSGQLYRTGDLVRYAEDGSIIYCGRVDGQTKINGQRVELGEIEVALQILFKELGYDWHVAVEIAKPREGDRSEIMAFIAPGSVTVNEDELRSRIMQRVSLLRQKLGSALPHFMIPRAFIPLAALPLTPTGKVYSRELQAYGSSKSIREWTFGEKSSTETRSAVKQSERTVIRLCAEVLRIPETTSITLDDNFFRLGGDSIFAMRLANKARESGYSLTVRDIFQKPVIADLAERAELRQHTNKPELAPPMADRILENSELRADAASICNVREEQIVDLLPCTPLQKNMASWAIGQPQGQFRKTHQLEIKRETDIDRFKQSWNLVAQRNPIMRTRIASLSQRGYTQIVVDEIPEWIERTTIEECQQEPLSRQTTQGDRLVNFALVQGSSENPTRFLWDLHWAACDGWSLRLLLAEAETLYHGRVPEPLNDMRLLTNSLRQHDPTQVESYWRDQFSGLTAGALQFPPSSTDSTPGEDHDCSILLKDFCPQSTGFTATSLIRAGLAIVLARQLRTDQVLFGATVTGRQGSAAGLDRVAGPAFATLPICVSVDSSVGDTHGLLQKIQSQTVDMIPFEQTDLEHYRHLIPGAEVACDFKVLLVIQSPIPQDDARSRSPDLESIFTEGLEAGKDALVELGWRSGRRIPVLIECQLQETGSLMLRLRIDSGGVDRSQFDSLLKQLEREISSLSKATISIDPSHIALGKPAILTVSATLHHNSPITIFTWGTIFDTNLAYTQGFKCMDLTSDAAIAVCRAKKKRAAFSSELGGSEDVYFQTLEPRETTMFPGGFDLAEREHHGEHVLTRGHRYRLEPKVGHTVTSWSHGRKEDVMSPAGQRAPLKEPDGPSILLDGDVRAEFQVMKETTPA</sequence>
<dbReference type="GO" id="GO:0044550">
    <property type="term" value="P:secondary metabolite biosynthetic process"/>
    <property type="evidence" value="ECO:0007669"/>
    <property type="project" value="TreeGrafter"/>
</dbReference>
<dbReference type="SUPFAM" id="SSF56801">
    <property type="entry name" value="Acetyl-CoA synthetase-like"/>
    <property type="match status" value="2"/>
</dbReference>
<dbReference type="SMART" id="SM00823">
    <property type="entry name" value="PKS_PP"/>
    <property type="match status" value="2"/>
</dbReference>
<comment type="caution">
    <text evidence="6">The sequence shown here is derived from an EMBL/GenBank/DDBJ whole genome shotgun (WGS) entry which is preliminary data.</text>
</comment>
<dbReference type="InterPro" id="IPR020806">
    <property type="entry name" value="PKS_PP-bd"/>
</dbReference>
<dbReference type="CDD" id="cd19545">
    <property type="entry name" value="FUM14_C_NRPS-like"/>
    <property type="match status" value="1"/>
</dbReference>
<evidence type="ECO:0000313" key="7">
    <source>
        <dbReference type="Proteomes" id="UP000237631"/>
    </source>
</evidence>
<accession>A0A2S6BZD9</accession>
<keyword evidence="2" id="KW-0597">Phosphoprotein</keyword>
<dbReference type="Gene3D" id="3.30.559.10">
    <property type="entry name" value="Chloramphenicol acetyltransferase-like domain"/>
    <property type="match status" value="3"/>
</dbReference>
<dbReference type="GO" id="GO:0005737">
    <property type="term" value="C:cytoplasm"/>
    <property type="evidence" value="ECO:0007669"/>
    <property type="project" value="TreeGrafter"/>
</dbReference>
<dbReference type="Gene3D" id="3.30.559.30">
    <property type="entry name" value="Nonribosomal peptide synthetase, condensation domain"/>
    <property type="match status" value="4"/>
</dbReference>
<evidence type="ECO:0000313" key="6">
    <source>
        <dbReference type="EMBL" id="PPJ52842.1"/>
    </source>
</evidence>
<feature type="region of interest" description="Disordered" evidence="4">
    <location>
        <begin position="3026"/>
        <end position="3055"/>
    </location>
</feature>
<dbReference type="Proteomes" id="UP000237631">
    <property type="component" value="Unassembled WGS sequence"/>
</dbReference>
<dbReference type="PROSITE" id="PS50075">
    <property type="entry name" value="CARRIER"/>
    <property type="match status" value="2"/>
</dbReference>
<dbReference type="GO" id="GO:0016874">
    <property type="term" value="F:ligase activity"/>
    <property type="evidence" value="ECO:0007669"/>
    <property type="project" value="UniProtKB-KW"/>
</dbReference>
<dbReference type="GO" id="GO:0031177">
    <property type="term" value="F:phosphopantetheine binding"/>
    <property type="evidence" value="ECO:0007669"/>
    <property type="project" value="InterPro"/>
</dbReference>
<dbReference type="Gene3D" id="3.30.300.30">
    <property type="match status" value="2"/>
</dbReference>
<keyword evidence="7" id="KW-1185">Reference proteome</keyword>
<dbReference type="Gene3D" id="1.10.1200.10">
    <property type="entry name" value="ACP-like"/>
    <property type="match status" value="2"/>
</dbReference>
<keyword evidence="3" id="KW-0436">Ligase</keyword>
<dbReference type="PANTHER" id="PTHR45527">
    <property type="entry name" value="NONRIBOSOMAL PEPTIDE SYNTHETASE"/>
    <property type="match status" value="1"/>
</dbReference>
<dbReference type="InterPro" id="IPR001242">
    <property type="entry name" value="Condensation_dom"/>
</dbReference>
<dbReference type="InterPro" id="IPR009081">
    <property type="entry name" value="PP-bd_ACP"/>
</dbReference>
<dbReference type="InterPro" id="IPR042099">
    <property type="entry name" value="ANL_N_sf"/>
</dbReference>
<evidence type="ECO:0000259" key="5">
    <source>
        <dbReference type="PROSITE" id="PS50075"/>
    </source>
</evidence>
<keyword evidence="1" id="KW-0596">Phosphopantetheine</keyword>
<feature type="domain" description="Carrier" evidence="5">
    <location>
        <begin position="2372"/>
        <end position="2449"/>
    </location>
</feature>
<proteinExistence type="predicted"/>
<gene>
    <name evidence="6" type="ORF">CBER1_11440</name>
</gene>
<dbReference type="CDD" id="cd19542">
    <property type="entry name" value="CT_NRPS-like"/>
    <property type="match status" value="1"/>
</dbReference>
<dbReference type="Pfam" id="PF00501">
    <property type="entry name" value="AMP-binding"/>
    <property type="match status" value="2"/>
</dbReference>
<dbReference type="GO" id="GO:0043041">
    <property type="term" value="P:amino acid activation for nonribosomal peptide biosynthetic process"/>
    <property type="evidence" value="ECO:0007669"/>
    <property type="project" value="TreeGrafter"/>
</dbReference>
<dbReference type="STRING" id="357750.A0A2S6BZD9"/>
<dbReference type="SUPFAM" id="SSF52777">
    <property type="entry name" value="CoA-dependent acyltransferases"/>
    <property type="match status" value="7"/>
</dbReference>
<dbReference type="InterPro" id="IPR023213">
    <property type="entry name" value="CAT-like_dom_sf"/>
</dbReference>